<dbReference type="OrthoDB" id="4751468at2"/>
<feature type="chain" id="PRO_5039572507" description="Lipoprotein" evidence="2">
    <location>
        <begin position="25"/>
        <end position="99"/>
    </location>
</feature>
<keyword evidence="2" id="KW-0732">Signal</keyword>
<feature type="signal peptide" evidence="2">
    <location>
        <begin position="1"/>
        <end position="24"/>
    </location>
</feature>
<evidence type="ECO:0000256" key="1">
    <source>
        <dbReference type="SAM" id="MobiDB-lite"/>
    </source>
</evidence>
<dbReference type="RefSeq" id="WP_014817648.1">
    <property type="nucleotide sequence ID" value="NC_018027.1"/>
</dbReference>
<organism evidence="3 4">
    <name type="scientific">Mycolicibacterium chubuense (strain NBB4)</name>
    <name type="common">Mycobacterium chubuense</name>
    <dbReference type="NCBI Taxonomy" id="710421"/>
    <lineage>
        <taxon>Bacteria</taxon>
        <taxon>Bacillati</taxon>
        <taxon>Actinomycetota</taxon>
        <taxon>Actinomycetes</taxon>
        <taxon>Mycobacteriales</taxon>
        <taxon>Mycobacteriaceae</taxon>
        <taxon>Mycolicibacterium</taxon>
    </lineage>
</organism>
<accession>I4BPH3</accession>
<dbReference type="eggNOG" id="ENOG5031TST">
    <property type="taxonomic scope" value="Bacteria"/>
</dbReference>
<evidence type="ECO:0000256" key="2">
    <source>
        <dbReference type="SAM" id="SignalP"/>
    </source>
</evidence>
<proteinExistence type="predicted"/>
<sequence length="99" mass="9649" precursor="true">MRRLALAAAPAVALLAACSGPSDPVVSTAPFVTPSVGHGALAYCLGQHGIPAPPGPVSGPPAGVDPADWEAAMSACSSLAPGPSNTAAPDPDMERPPSR</sequence>
<dbReference type="KEGG" id="mcb:Mycch_4475"/>
<reference evidence="3 4" key="1">
    <citation type="submission" date="2012-06" db="EMBL/GenBank/DDBJ databases">
        <title>Complete sequence of chromosome of Mycobacterium chubuense NBB4.</title>
        <authorList>
            <consortium name="US DOE Joint Genome Institute"/>
            <person name="Lucas S."/>
            <person name="Han J."/>
            <person name="Lapidus A."/>
            <person name="Cheng J.-F."/>
            <person name="Goodwin L."/>
            <person name="Pitluck S."/>
            <person name="Peters L."/>
            <person name="Mikhailova N."/>
            <person name="Teshima H."/>
            <person name="Detter J.C."/>
            <person name="Han C."/>
            <person name="Tapia R."/>
            <person name="Land M."/>
            <person name="Hauser L."/>
            <person name="Kyrpides N."/>
            <person name="Ivanova N."/>
            <person name="Pagani I."/>
            <person name="Mattes T."/>
            <person name="Holmes A."/>
            <person name="Rutledge P."/>
            <person name="Paulsen I."/>
            <person name="Coleman N."/>
            <person name="Woyke T."/>
        </authorList>
    </citation>
    <scope>NUCLEOTIDE SEQUENCE [LARGE SCALE GENOMIC DNA]</scope>
    <source>
        <strain evidence="3 4">NBB4</strain>
    </source>
</reference>
<dbReference type="PROSITE" id="PS51257">
    <property type="entry name" value="PROKAR_LIPOPROTEIN"/>
    <property type="match status" value="1"/>
</dbReference>
<gene>
    <name evidence="3" type="ordered locus">Mycch_4475</name>
</gene>
<dbReference type="EMBL" id="CP003053">
    <property type="protein sequence ID" value="AFM19180.1"/>
    <property type="molecule type" value="Genomic_DNA"/>
</dbReference>
<dbReference type="STRING" id="710421.Mycch_4475"/>
<dbReference type="Proteomes" id="UP000006057">
    <property type="component" value="Chromosome"/>
</dbReference>
<evidence type="ECO:0008006" key="5">
    <source>
        <dbReference type="Google" id="ProtNLM"/>
    </source>
</evidence>
<dbReference type="AlphaFoldDB" id="I4BPH3"/>
<evidence type="ECO:0000313" key="4">
    <source>
        <dbReference type="Proteomes" id="UP000006057"/>
    </source>
</evidence>
<dbReference type="HOGENOM" id="CLU_2480049_0_0_11"/>
<name>I4BPH3_MYCCN</name>
<protein>
    <recommendedName>
        <fullName evidence="5">Lipoprotein</fullName>
    </recommendedName>
</protein>
<feature type="region of interest" description="Disordered" evidence="1">
    <location>
        <begin position="76"/>
        <end position="99"/>
    </location>
</feature>
<evidence type="ECO:0000313" key="3">
    <source>
        <dbReference type="EMBL" id="AFM19180.1"/>
    </source>
</evidence>
<dbReference type="PATRIC" id="fig|710421.3.peg.4465"/>
<keyword evidence="4" id="KW-1185">Reference proteome</keyword>